<sequence length="128" mass="14893">QKYLLDAYYIQQQKIAMSLTIIQDQQLSILDESITPSMSALNYSIVSNNNYFTCLPIDAYEFNKLLLESIIEGGTPLSFMDSKKFKQFVYSINTNYHVLARRQLLKNVLNNVYKKVQMTIKQFICKSD</sequence>
<comment type="caution">
    <text evidence="1">The sequence shown here is derived from an EMBL/GenBank/DDBJ whole genome shotgun (WGS) entry which is preliminary data.</text>
</comment>
<proteinExistence type="predicted"/>
<keyword evidence="2" id="KW-1185">Reference proteome</keyword>
<organism evidence="1 2">
    <name type="scientific">Dentiscutata erythropus</name>
    <dbReference type="NCBI Taxonomy" id="1348616"/>
    <lineage>
        <taxon>Eukaryota</taxon>
        <taxon>Fungi</taxon>
        <taxon>Fungi incertae sedis</taxon>
        <taxon>Mucoromycota</taxon>
        <taxon>Glomeromycotina</taxon>
        <taxon>Glomeromycetes</taxon>
        <taxon>Diversisporales</taxon>
        <taxon>Gigasporaceae</taxon>
        <taxon>Dentiscutata</taxon>
    </lineage>
</organism>
<dbReference type="EMBL" id="CAJVPY010011533">
    <property type="protein sequence ID" value="CAG8727735.1"/>
    <property type="molecule type" value="Genomic_DNA"/>
</dbReference>
<feature type="non-terminal residue" evidence="1">
    <location>
        <position position="1"/>
    </location>
</feature>
<dbReference type="AlphaFoldDB" id="A0A9N9NEX4"/>
<evidence type="ECO:0000313" key="2">
    <source>
        <dbReference type="Proteomes" id="UP000789405"/>
    </source>
</evidence>
<name>A0A9N9NEX4_9GLOM</name>
<accession>A0A9N9NEX4</accession>
<protein>
    <submittedName>
        <fullName evidence="1">18038_t:CDS:1</fullName>
    </submittedName>
</protein>
<dbReference type="Proteomes" id="UP000789405">
    <property type="component" value="Unassembled WGS sequence"/>
</dbReference>
<dbReference type="OrthoDB" id="2389127at2759"/>
<evidence type="ECO:0000313" key="1">
    <source>
        <dbReference type="EMBL" id="CAG8727735.1"/>
    </source>
</evidence>
<reference evidence="1" key="1">
    <citation type="submission" date="2021-06" db="EMBL/GenBank/DDBJ databases">
        <authorList>
            <person name="Kallberg Y."/>
            <person name="Tangrot J."/>
            <person name="Rosling A."/>
        </authorList>
    </citation>
    <scope>NUCLEOTIDE SEQUENCE</scope>
    <source>
        <strain evidence="1">MA453B</strain>
    </source>
</reference>
<gene>
    <name evidence="1" type="ORF">DERYTH_LOCUS14856</name>
</gene>